<evidence type="ECO:0008006" key="3">
    <source>
        <dbReference type="Google" id="ProtNLM"/>
    </source>
</evidence>
<feature type="region of interest" description="Disordered" evidence="1">
    <location>
        <begin position="28"/>
        <end position="79"/>
    </location>
</feature>
<dbReference type="AlphaFoldDB" id="A0A2S2NEC8"/>
<feature type="compositionally biased region" description="Acidic residues" evidence="1">
    <location>
        <begin position="31"/>
        <end position="51"/>
    </location>
</feature>
<evidence type="ECO:0000256" key="1">
    <source>
        <dbReference type="SAM" id="MobiDB-lite"/>
    </source>
</evidence>
<name>A0A2S2NEC8_SCHGA</name>
<reference evidence="2" key="1">
    <citation type="submission" date="2018-04" db="EMBL/GenBank/DDBJ databases">
        <title>Transcriptome of Schizaphis graminum biotype I.</title>
        <authorList>
            <person name="Scully E.D."/>
            <person name="Geib S.M."/>
            <person name="Palmer N.A."/>
            <person name="Koch K."/>
            <person name="Bradshaw J."/>
            <person name="Heng-Moss T."/>
            <person name="Sarath G."/>
        </authorList>
    </citation>
    <scope>NUCLEOTIDE SEQUENCE</scope>
</reference>
<accession>A0A2S2NEC8</accession>
<gene>
    <name evidence="2" type="ORF">g.155033</name>
</gene>
<evidence type="ECO:0000313" key="2">
    <source>
        <dbReference type="EMBL" id="MBY15312.1"/>
    </source>
</evidence>
<dbReference type="EMBL" id="GGMR01002693">
    <property type="protein sequence ID" value="MBY15312.1"/>
    <property type="molecule type" value="Transcribed_RNA"/>
</dbReference>
<organism evidence="2">
    <name type="scientific">Schizaphis graminum</name>
    <name type="common">Green bug aphid</name>
    <dbReference type="NCBI Taxonomy" id="13262"/>
    <lineage>
        <taxon>Eukaryota</taxon>
        <taxon>Metazoa</taxon>
        <taxon>Ecdysozoa</taxon>
        <taxon>Arthropoda</taxon>
        <taxon>Hexapoda</taxon>
        <taxon>Insecta</taxon>
        <taxon>Pterygota</taxon>
        <taxon>Neoptera</taxon>
        <taxon>Paraneoptera</taxon>
        <taxon>Hemiptera</taxon>
        <taxon>Sternorrhyncha</taxon>
        <taxon>Aphidomorpha</taxon>
        <taxon>Aphidoidea</taxon>
        <taxon>Aphididae</taxon>
        <taxon>Aphidini</taxon>
        <taxon>Schizaphis</taxon>
    </lineage>
</organism>
<protein>
    <recommendedName>
        <fullName evidence="3">Exonuclease mut-7</fullName>
    </recommendedName>
</protein>
<sequence>MIVSSLIMKKIYDSVKLIQNQAAIRYRPPSIDEDYEDNNFYGDEDDSDDEGTTAPINAKPLTNNSSKPDDPHSKLLSGYTDGNSMIDVKPLSPDMFNDKNRVFYICNSCGSVRWDNLQWESALGSSLEMKFK</sequence>
<proteinExistence type="predicted"/>